<feature type="transmembrane region" description="Helical" evidence="1">
    <location>
        <begin position="46"/>
        <end position="66"/>
    </location>
</feature>
<name>A0ABP7NGA5_9BACT</name>
<feature type="transmembrane region" description="Helical" evidence="1">
    <location>
        <begin position="6"/>
        <end position="26"/>
    </location>
</feature>
<accession>A0ABP7NGA5</accession>
<dbReference type="EMBL" id="BAABDH010000094">
    <property type="protein sequence ID" value="GAA3945134.1"/>
    <property type="molecule type" value="Genomic_DNA"/>
</dbReference>
<organism evidence="2 3">
    <name type="scientific">Hymenobacter algoricola</name>
    <dbReference type="NCBI Taxonomy" id="486267"/>
    <lineage>
        <taxon>Bacteria</taxon>
        <taxon>Pseudomonadati</taxon>
        <taxon>Bacteroidota</taxon>
        <taxon>Cytophagia</taxon>
        <taxon>Cytophagales</taxon>
        <taxon>Hymenobacteraceae</taxon>
        <taxon>Hymenobacter</taxon>
    </lineage>
</organism>
<keyword evidence="1" id="KW-1133">Transmembrane helix</keyword>
<keyword evidence="1" id="KW-0812">Transmembrane</keyword>
<evidence type="ECO:0000256" key="1">
    <source>
        <dbReference type="SAM" id="Phobius"/>
    </source>
</evidence>
<comment type="caution">
    <text evidence="2">The sequence shown here is derived from an EMBL/GenBank/DDBJ whole genome shotgun (WGS) entry which is preliminary data.</text>
</comment>
<dbReference type="RefSeq" id="WP_345115403.1">
    <property type="nucleotide sequence ID" value="NZ_BAABDH010000094.1"/>
</dbReference>
<keyword evidence="1" id="KW-0472">Membrane</keyword>
<feature type="transmembrane region" description="Helical" evidence="1">
    <location>
        <begin position="86"/>
        <end position="111"/>
    </location>
</feature>
<proteinExistence type="predicted"/>
<keyword evidence="3" id="KW-1185">Reference proteome</keyword>
<sequence>MNNTLRLFLLIFGLAAVAQFFLPWWIIAPISFGAGAALGRTGGRTFLAGFAGIGLGWLLLAAWQQAQNDGRLSHRVAQLIPLGGSGWALVLVSAAIGGLVGGLAALAGCWVRQALRPVPVPAPVAEPRPDQTVVR</sequence>
<gene>
    <name evidence="2" type="ORF">GCM10022406_29060</name>
</gene>
<reference evidence="3" key="1">
    <citation type="journal article" date="2019" name="Int. J. Syst. Evol. Microbiol.">
        <title>The Global Catalogue of Microorganisms (GCM) 10K type strain sequencing project: providing services to taxonomists for standard genome sequencing and annotation.</title>
        <authorList>
            <consortium name="The Broad Institute Genomics Platform"/>
            <consortium name="The Broad Institute Genome Sequencing Center for Infectious Disease"/>
            <person name="Wu L."/>
            <person name="Ma J."/>
        </authorList>
    </citation>
    <scope>NUCLEOTIDE SEQUENCE [LARGE SCALE GENOMIC DNA]</scope>
    <source>
        <strain evidence="3">JCM 17214</strain>
    </source>
</reference>
<protein>
    <recommendedName>
        <fullName evidence="4">DUF4175 domain-containing protein</fullName>
    </recommendedName>
</protein>
<dbReference type="Proteomes" id="UP001499909">
    <property type="component" value="Unassembled WGS sequence"/>
</dbReference>
<evidence type="ECO:0000313" key="2">
    <source>
        <dbReference type="EMBL" id="GAA3945134.1"/>
    </source>
</evidence>
<evidence type="ECO:0008006" key="4">
    <source>
        <dbReference type="Google" id="ProtNLM"/>
    </source>
</evidence>
<evidence type="ECO:0000313" key="3">
    <source>
        <dbReference type="Proteomes" id="UP001499909"/>
    </source>
</evidence>